<keyword evidence="1" id="KW-0812">Transmembrane</keyword>
<feature type="transmembrane region" description="Helical" evidence="1">
    <location>
        <begin position="542"/>
        <end position="559"/>
    </location>
</feature>
<dbReference type="Pfam" id="PF01757">
    <property type="entry name" value="Acyl_transf_3"/>
    <property type="match status" value="1"/>
</dbReference>
<dbReference type="EMBL" id="JBGBPQ010000028">
    <property type="protein sequence ID" value="KAL1496881.1"/>
    <property type="molecule type" value="Genomic_DNA"/>
</dbReference>
<protein>
    <recommendedName>
        <fullName evidence="3">Acyltransferase 3 domain-containing protein</fullName>
    </recommendedName>
</protein>
<dbReference type="GO" id="GO:0016747">
    <property type="term" value="F:acyltransferase activity, transferring groups other than amino-acyl groups"/>
    <property type="evidence" value="ECO:0007669"/>
    <property type="project" value="InterPro"/>
</dbReference>
<reference evidence="4 5" key="1">
    <citation type="journal article" date="2024" name="Science">
        <title>Giant polyketide synthase enzymes in the biosynthesis of giant marine polyether toxins.</title>
        <authorList>
            <person name="Fallon T.R."/>
            <person name="Shende V.V."/>
            <person name="Wierzbicki I.H."/>
            <person name="Pendleton A.L."/>
            <person name="Watervoot N.F."/>
            <person name="Auber R.P."/>
            <person name="Gonzalez D.J."/>
            <person name="Wisecaver J.H."/>
            <person name="Moore B.S."/>
        </authorList>
    </citation>
    <scope>NUCLEOTIDE SEQUENCE [LARGE SCALE GENOMIC DNA]</scope>
    <source>
        <strain evidence="4 5">12B1</strain>
    </source>
</reference>
<feature type="transmembrane region" description="Helical" evidence="1">
    <location>
        <begin position="269"/>
        <end position="289"/>
    </location>
</feature>
<accession>A0AB34IGD9</accession>
<sequence>MTSCAVLLLLLPLPPPALASSIPPAYTLDAAAVPPRVFAAAAAPHHHHPAPLAPCSYRWWIEECHPSASPLARWLAPLLLGVVCAAAALLLAAVDRRVAKPAAAAAPSPLDSPRRVQWLDNAKLFAMCGVGIGHFLIFAPEALSGGRPAAAFDPELTYLEVVLAVRTLFIVSVPLFFVISGAVCKPEVSRRSVLSNVVGLLVPPILIFPVKAAFLHTNLLDWRVGVPFAFDLLPDVSRAFDASAFWVLPVMFLLRVVYMPFICLMHTPYVILVTFCTWACFALTTTSSITDGSIASKEGSLLSATCVFLPYFVAGFLARKHRLIERFLQFAEAHHGAVVAIRCCGVAVLVAQLAVTAVRHQEPWGILGVSGDGCVHRGGKISDLARFPFPDRLPDFGCVLAYQAYVALMTLITLLVLPYHRVPFFTKAGTRTITAYLFLQVQWEVATLVERTVAAAINDETRVWVGTRQETVLRLPYGWVYLGLAVSVLVTLALSSEMFFSIVHPISVPQWALAVIDPVGFREMKEAQGVKDDPQAARSCKWHSVLTFLAGGFFMNAIASTN</sequence>
<feature type="domain" description="Acyltransferase 3" evidence="3">
    <location>
        <begin position="117"/>
        <end position="390"/>
    </location>
</feature>
<evidence type="ECO:0000313" key="4">
    <source>
        <dbReference type="EMBL" id="KAL1496881.1"/>
    </source>
</evidence>
<gene>
    <name evidence="4" type="ORF">AB1Y20_014462</name>
</gene>
<dbReference type="InterPro" id="IPR002656">
    <property type="entry name" value="Acyl_transf_3_dom"/>
</dbReference>
<feature type="transmembrane region" description="Helical" evidence="1">
    <location>
        <begin position="478"/>
        <end position="496"/>
    </location>
</feature>
<evidence type="ECO:0000313" key="5">
    <source>
        <dbReference type="Proteomes" id="UP001515480"/>
    </source>
</evidence>
<feature type="signal peptide" evidence="2">
    <location>
        <begin position="1"/>
        <end position="19"/>
    </location>
</feature>
<feature type="transmembrane region" description="Helical" evidence="1">
    <location>
        <begin position="196"/>
        <end position="216"/>
    </location>
</feature>
<feature type="transmembrane region" description="Helical" evidence="1">
    <location>
        <begin position="74"/>
        <end position="94"/>
    </location>
</feature>
<keyword evidence="1" id="KW-1133">Transmembrane helix</keyword>
<feature type="chain" id="PRO_5044301231" description="Acyltransferase 3 domain-containing protein" evidence="2">
    <location>
        <begin position="20"/>
        <end position="562"/>
    </location>
</feature>
<keyword evidence="5" id="KW-1185">Reference proteome</keyword>
<feature type="transmembrane region" description="Helical" evidence="1">
    <location>
        <begin position="236"/>
        <end position="257"/>
    </location>
</feature>
<evidence type="ECO:0000259" key="3">
    <source>
        <dbReference type="Pfam" id="PF01757"/>
    </source>
</evidence>
<feature type="transmembrane region" description="Helical" evidence="1">
    <location>
        <begin position="502"/>
        <end position="521"/>
    </location>
</feature>
<dbReference type="AlphaFoldDB" id="A0AB34IGD9"/>
<evidence type="ECO:0000256" key="1">
    <source>
        <dbReference type="SAM" id="Phobius"/>
    </source>
</evidence>
<dbReference type="Proteomes" id="UP001515480">
    <property type="component" value="Unassembled WGS sequence"/>
</dbReference>
<feature type="transmembrane region" description="Helical" evidence="1">
    <location>
        <begin position="399"/>
        <end position="417"/>
    </location>
</feature>
<name>A0AB34IGD9_PRYPA</name>
<proteinExistence type="predicted"/>
<feature type="transmembrane region" description="Helical" evidence="1">
    <location>
        <begin position="124"/>
        <end position="143"/>
    </location>
</feature>
<keyword evidence="1" id="KW-0472">Membrane</keyword>
<comment type="caution">
    <text evidence="4">The sequence shown here is derived from an EMBL/GenBank/DDBJ whole genome shotgun (WGS) entry which is preliminary data.</text>
</comment>
<keyword evidence="2" id="KW-0732">Signal</keyword>
<feature type="transmembrane region" description="Helical" evidence="1">
    <location>
        <begin position="301"/>
        <end position="318"/>
    </location>
</feature>
<organism evidence="4 5">
    <name type="scientific">Prymnesium parvum</name>
    <name type="common">Toxic golden alga</name>
    <dbReference type="NCBI Taxonomy" id="97485"/>
    <lineage>
        <taxon>Eukaryota</taxon>
        <taxon>Haptista</taxon>
        <taxon>Haptophyta</taxon>
        <taxon>Prymnesiophyceae</taxon>
        <taxon>Prymnesiales</taxon>
        <taxon>Prymnesiaceae</taxon>
        <taxon>Prymnesium</taxon>
    </lineage>
</organism>
<evidence type="ECO:0000256" key="2">
    <source>
        <dbReference type="SAM" id="SignalP"/>
    </source>
</evidence>
<feature type="transmembrane region" description="Helical" evidence="1">
    <location>
        <begin position="339"/>
        <end position="358"/>
    </location>
</feature>
<feature type="transmembrane region" description="Helical" evidence="1">
    <location>
        <begin position="163"/>
        <end position="184"/>
    </location>
</feature>